<sequence>MTEHVDEVERAARLLQEDLGRSGTHITHERALETAARLLDHHGRYTDTALDVPSKPRMRGAVPILRIHDEEAAREFYVDHLGCSIEWEHRFAPGMPLYARLRRDELVIDLSGHEGDGTPGSVLWVEVGDVHRLHEELSRSPHTRTPPEIDLEAPGGPTMTIVDPFANVIRFCRPEE</sequence>
<reference evidence="3 4" key="1">
    <citation type="journal article" date="2019" name="Nat. Commun.">
        <title>The antimicrobial potential of Streptomyces from insect microbiomes.</title>
        <authorList>
            <person name="Chevrette M.G."/>
            <person name="Carlson C.M."/>
            <person name="Ortega H.E."/>
            <person name="Thomas C."/>
            <person name="Ananiev G.E."/>
            <person name="Barns K.J."/>
            <person name="Book A.J."/>
            <person name="Cagnazzo J."/>
            <person name="Carlos C."/>
            <person name="Flanigan W."/>
            <person name="Grubbs K.J."/>
            <person name="Horn H.A."/>
            <person name="Hoffmann F.M."/>
            <person name="Klassen J.L."/>
            <person name="Knack J.J."/>
            <person name="Lewin G.R."/>
            <person name="McDonald B.R."/>
            <person name="Muller L."/>
            <person name="Melo W.G.P."/>
            <person name="Pinto-Tomas A.A."/>
            <person name="Schmitz A."/>
            <person name="Wendt-Pienkowski E."/>
            <person name="Wildman S."/>
            <person name="Zhao M."/>
            <person name="Zhang F."/>
            <person name="Bugni T.S."/>
            <person name="Andes D.R."/>
            <person name="Pupo M.T."/>
            <person name="Currie C.R."/>
        </authorList>
    </citation>
    <scope>NUCLEOTIDE SEQUENCE [LARGE SCALE GENOMIC DNA]</scope>
    <source>
        <strain evidence="3 4">SID5840</strain>
    </source>
</reference>
<protein>
    <submittedName>
        <fullName evidence="3">Bleomycin resistance family protein</fullName>
    </submittedName>
</protein>
<dbReference type="AlphaFoldDB" id="A0A7K2IZJ2"/>
<evidence type="ECO:0000313" key="4">
    <source>
        <dbReference type="Proteomes" id="UP000467124"/>
    </source>
</evidence>
<evidence type="ECO:0000256" key="1">
    <source>
        <dbReference type="ARBA" id="ARBA00023251"/>
    </source>
</evidence>
<dbReference type="SUPFAM" id="SSF54593">
    <property type="entry name" value="Glyoxalase/Bleomycin resistance protein/Dihydroxybiphenyl dioxygenase"/>
    <property type="match status" value="1"/>
</dbReference>
<proteinExistence type="predicted"/>
<evidence type="ECO:0000256" key="2">
    <source>
        <dbReference type="SAM" id="MobiDB-lite"/>
    </source>
</evidence>
<dbReference type="EMBL" id="WWHY01000001">
    <property type="protein sequence ID" value="MYR35373.1"/>
    <property type="molecule type" value="Genomic_DNA"/>
</dbReference>
<dbReference type="Proteomes" id="UP000467124">
    <property type="component" value="Unassembled WGS sequence"/>
</dbReference>
<feature type="region of interest" description="Disordered" evidence="2">
    <location>
        <begin position="137"/>
        <end position="157"/>
    </location>
</feature>
<dbReference type="InterPro" id="IPR029068">
    <property type="entry name" value="Glyas_Bleomycin-R_OHBP_Dase"/>
</dbReference>
<comment type="caution">
    <text evidence="3">The sequence shown here is derived from an EMBL/GenBank/DDBJ whole genome shotgun (WGS) entry which is preliminary data.</text>
</comment>
<dbReference type="Pfam" id="PF19581">
    <property type="entry name" value="Glyoxalase_7"/>
    <property type="match status" value="1"/>
</dbReference>
<evidence type="ECO:0000313" key="3">
    <source>
        <dbReference type="EMBL" id="MYR35373.1"/>
    </source>
</evidence>
<keyword evidence="1" id="KW-0046">Antibiotic resistance</keyword>
<dbReference type="InterPro" id="IPR000335">
    <property type="entry name" value="Bleomycin-R"/>
</dbReference>
<name>A0A7K2IZJ2_9ACTN</name>
<gene>
    <name evidence="3" type="ORF">GTW20_24695</name>
</gene>
<organism evidence="3 4">
    <name type="scientific">Nocardiopsis alba</name>
    <dbReference type="NCBI Taxonomy" id="53437"/>
    <lineage>
        <taxon>Bacteria</taxon>
        <taxon>Bacillati</taxon>
        <taxon>Actinomycetota</taxon>
        <taxon>Actinomycetes</taxon>
        <taxon>Streptosporangiales</taxon>
        <taxon>Nocardiopsidaceae</taxon>
        <taxon>Nocardiopsis</taxon>
    </lineage>
</organism>
<dbReference type="RefSeq" id="WP_161112037.1">
    <property type="nucleotide sequence ID" value="NZ_WWHY01000001.1"/>
</dbReference>
<dbReference type="Gene3D" id="3.10.180.10">
    <property type="entry name" value="2,3-Dihydroxybiphenyl 1,2-Dioxygenase, domain 1"/>
    <property type="match status" value="1"/>
</dbReference>
<dbReference type="GO" id="GO:0046677">
    <property type="term" value="P:response to antibiotic"/>
    <property type="evidence" value="ECO:0007669"/>
    <property type="project" value="UniProtKB-KW"/>
</dbReference>
<accession>A0A7K2IZJ2</accession>